<dbReference type="CDD" id="cd18582">
    <property type="entry name" value="ABC_6TM_ATM1_ABCB7"/>
    <property type="match status" value="1"/>
</dbReference>
<evidence type="ECO:0000256" key="11">
    <source>
        <dbReference type="ARBA" id="ARBA00024363"/>
    </source>
</evidence>
<keyword evidence="6" id="KW-0999">Mitochondrion inner membrane</keyword>
<dbReference type="InterPro" id="IPR003593">
    <property type="entry name" value="AAA+_ATPase"/>
</dbReference>
<reference evidence="18" key="2">
    <citation type="submission" date="2015-01" db="EMBL/GenBank/DDBJ databases">
        <title>Evolutionary Origins and Diversification of the Mycorrhizal Mutualists.</title>
        <authorList>
            <consortium name="DOE Joint Genome Institute"/>
            <consortium name="Mycorrhizal Genomics Consortium"/>
            <person name="Kohler A."/>
            <person name="Kuo A."/>
            <person name="Nagy L.G."/>
            <person name="Floudas D."/>
            <person name="Copeland A."/>
            <person name="Barry K.W."/>
            <person name="Cichocki N."/>
            <person name="Veneault-Fourrey C."/>
            <person name="LaButti K."/>
            <person name="Lindquist E.A."/>
            <person name="Lipzen A."/>
            <person name="Lundell T."/>
            <person name="Morin E."/>
            <person name="Murat C."/>
            <person name="Riley R."/>
            <person name="Ohm R."/>
            <person name="Sun H."/>
            <person name="Tunlid A."/>
            <person name="Henrissat B."/>
            <person name="Grigoriev I.V."/>
            <person name="Hibbett D.S."/>
            <person name="Martin F."/>
        </authorList>
    </citation>
    <scope>NUCLEOTIDE SEQUENCE [LARGE SCALE GENOMIC DNA]</scope>
    <source>
        <strain evidence="18">h7</strain>
    </source>
</reference>
<dbReference type="SUPFAM" id="SSF90123">
    <property type="entry name" value="ABC transporter transmembrane region"/>
    <property type="match status" value="1"/>
</dbReference>
<dbReference type="Pfam" id="PF00664">
    <property type="entry name" value="ABC_membrane"/>
    <property type="match status" value="1"/>
</dbReference>
<dbReference type="PROSITE" id="PS50929">
    <property type="entry name" value="ABC_TM1F"/>
    <property type="match status" value="1"/>
</dbReference>
<evidence type="ECO:0000256" key="5">
    <source>
        <dbReference type="ARBA" id="ARBA00022741"/>
    </source>
</evidence>
<feature type="domain" description="ABC transporter" evidence="15">
    <location>
        <begin position="523"/>
        <end position="759"/>
    </location>
</feature>
<dbReference type="EMBL" id="KN831782">
    <property type="protein sequence ID" value="KIM40653.1"/>
    <property type="molecule type" value="Genomic_DNA"/>
</dbReference>
<evidence type="ECO:0000259" key="15">
    <source>
        <dbReference type="PROSITE" id="PS50893"/>
    </source>
</evidence>
<evidence type="ECO:0000256" key="8">
    <source>
        <dbReference type="ARBA" id="ARBA00022967"/>
    </source>
</evidence>
<comment type="similarity">
    <text evidence="11">Belongs to the ABC transporter superfamily. ABCB family. Heavy Metal importer (TC 3.A.1.210) subfamily.</text>
</comment>
<dbReference type="HOGENOM" id="CLU_000604_84_1_1"/>
<evidence type="ECO:0000256" key="9">
    <source>
        <dbReference type="ARBA" id="ARBA00022989"/>
    </source>
</evidence>
<evidence type="ECO:0000256" key="10">
    <source>
        <dbReference type="ARBA" id="ARBA00023136"/>
    </source>
</evidence>
<evidence type="ECO:0000256" key="3">
    <source>
        <dbReference type="ARBA" id="ARBA00022448"/>
    </source>
</evidence>
<keyword evidence="18" id="KW-1185">Reference proteome</keyword>
<evidence type="ECO:0000256" key="7">
    <source>
        <dbReference type="ARBA" id="ARBA00022840"/>
    </source>
</evidence>
<dbReference type="Proteomes" id="UP000053424">
    <property type="component" value="Unassembled WGS sequence"/>
</dbReference>
<dbReference type="PANTHER" id="PTHR24221:SF402">
    <property type="entry name" value="IRON-SULFUR CLUSTERS TRANSPORTER ABCB7, MITOCHONDRIAL"/>
    <property type="match status" value="1"/>
</dbReference>
<evidence type="ECO:0000256" key="2">
    <source>
        <dbReference type="ARBA" id="ARBA00011738"/>
    </source>
</evidence>
<evidence type="ECO:0000259" key="16">
    <source>
        <dbReference type="PROSITE" id="PS50929"/>
    </source>
</evidence>
<evidence type="ECO:0000256" key="4">
    <source>
        <dbReference type="ARBA" id="ARBA00022692"/>
    </source>
</evidence>
<dbReference type="InterPro" id="IPR003439">
    <property type="entry name" value="ABC_transporter-like_ATP-bd"/>
</dbReference>
<feature type="domain" description="ABC transmembrane type-1" evidence="16">
    <location>
        <begin position="201"/>
        <end position="489"/>
    </location>
</feature>
<keyword evidence="4" id="KW-0812">Transmembrane</keyword>
<evidence type="ECO:0000256" key="6">
    <source>
        <dbReference type="ARBA" id="ARBA00022792"/>
    </source>
</evidence>
<dbReference type="STRING" id="686832.A0A0C2XSH5"/>
<dbReference type="GO" id="GO:0005524">
    <property type="term" value="F:ATP binding"/>
    <property type="evidence" value="ECO:0007669"/>
    <property type="project" value="UniProtKB-KW"/>
</dbReference>
<dbReference type="InterPro" id="IPR011527">
    <property type="entry name" value="ABC1_TM_dom"/>
</dbReference>
<evidence type="ECO:0000313" key="17">
    <source>
        <dbReference type="EMBL" id="KIM40653.1"/>
    </source>
</evidence>
<evidence type="ECO:0000256" key="1">
    <source>
        <dbReference type="ARBA" id="ARBA00004448"/>
    </source>
</evidence>
<protein>
    <recommendedName>
        <fullName evidence="12">Iron-sulfur clusters transporter ATM1, mitochondrial</fullName>
    </recommendedName>
    <alternativeName>
        <fullName evidence="13">Iron-sulfur clusters transporter atm1, mitochondrial</fullName>
    </alternativeName>
</protein>
<evidence type="ECO:0000256" key="14">
    <source>
        <dbReference type="SAM" id="MobiDB-lite"/>
    </source>
</evidence>
<dbReference type="OrthoDB" id="6500128at2759"/>
<feature type="compositionally biased region" description="Basic and acidic residues" evidence="14">
    <location>
        <begin position="111"/>
        <end position="120"/>
    </location>
</feature>
<dbReference type="Gene3D" id="3.40.50.300">
    <property type="entry name" value="P-loop containing nucleotide triphosphate hydrolases"/>
    <property type="match status" value="1"/>
</dbReference>
<gene>
    <name evidence="17" type="ORF">M413DRAFT_446074</name>
</gene>
<feature type="region of interest" description="Disordered" evidence="14">
    <location>
        <begin position="103"/>
        <end position="172"/>
    </location>
</feature>
<name>A0A0C2XSH5_HEBCY</name>
<dbReference type="FunFam" id="1.20.1560.10:FF:000004">
    <property type="entry name" value="ATP-binding cassette sub-family B member 7"/>
    <property type="match status" value="1"/>
</dbReference>
<keyword evidence="3" id="KW-0813">Transport</keyword>
<dbReference type="CDD" id="cd03253">
    <property type="entry name" value="ABCC_ATM1_transporter"/>
    <property type="match status" value="1"/>
</dbReference>
<keyword evidence="10" id="KW-0472">Membrane</keyword>
<sequence>MAAPVSMSYRGLGFGTGWGNNVARYSGKMNSQTTKGVQKVTRTRLFSSSSSRATSDFMPLSRPPAPGLHRDYSRSRTLLASFHNPACAYRLFPRCRNLNTTRQYQNMASRPEPEDAETKKGTTFKVENQTTPAERTTLPPSTHASSTSKPPPPPSNSSPSSPSHDAIPTNAQQRRTDWRIIKRLMINVWPRNDWKTRITVLGGFGLLVSAKVLNVQVPQIFKAVIDSLNVEITDSSTAWILAGSLILGYGAARIGATLSGELLNAVFANIGQRAIRKVARDTFEHLLNLDLKFHLSRQTGGLTRAIDRGTKGITFLLQAIIFRIAPTALEISMVCGILTYKFGWDFAAITAAAMVAYTWFTVRTTSWRTRFRREANKADNKAATVAVDSLINFEAVKHFNNEKYEVAQYDKHLSAYEKASVKITTSLAYLNSGQNIIFSSALTMAMFLAAQGVVNGTMTVGDLVMVNQLIFQLSLPLNFLGTIYREMRQNLLDMEVLYKLVEENTPPKDAPDAKPLQLHGGSIKFENIAFGYHPDRSIFRNLSFTVPAGKKVAIVGPSGCGKSTVFRLLYRFYEPSSGRMSIDGQDIQHVQLESLRRAIGVVPQDTPLFHADIMHNVRYGRLDASDEEVVEATKKANVHATIQRLPDGYATQVGERGLMISGGEKQRLAVARVMLKDPPILFFDEATSALDAHTESELMKNINTALLNKARTSIFIAHRLRTVVEADLIIVLRDGEVVEQGTHDELMKKRGLYYGMWQQQASSERIVHEREA</sequence>
<keyword evidence="8" id="KW-1278">Translocase</keyword>
<dbReference type="SMART" id="SM00382">
    <property type="entry name" value="AAA"/>
    <property type="match status" value="1"/>
</dbReference>
<evidence type="ECO:0000313" key="18">
    <source>
        <dbReference type="Proteomes" id="UP000053424"/>
    </source>
</evidence>
<dbReference type="FunFam" id="3.40.50.300:FF:000186">
    <property type="entry name" value="ATP-binding cassette sub-family B member 7, mitochondrial"/>
    <property type="match status" value="1"/>
</dbReference>
<dbReference type="GO" id="GO:0140466">
    <property type="term" value="P:iron-sulfur cluster export from the mitochondrion"/>
    <property type="evidence" value="ECO:0007669"/>
    <property type="project" value="UniProtKB-ARBA"/>
</dbReference>
<evidence type="ECO:0000256" key="13">
    <source>
        <dbReference type="ARBA" id="ARBA00040792"/>
    </source>
</evidence>
<keyword evidence="6" id="KW-0496">Mitochondrion</keyword>
<comment type="subcellular location">
    <subcellularLocation>
        <location evidence="1">Mitochondrion inner membrane</location>
        <topology evidence="1">Multi-pass membrane protein</topology>
    </subcellularLocation>
</comment>
<dbReference type="InterPro" id="IPR017871">
    <property type="entry name" value="ABC_transporter-like_CS"/>
</dbReference>
<dbReference type="InterPro" id="IPR039421">
    <property type="entry name" value="Type_1_exporter"/>
</dbReference>
<dbReference type="InterPro" id="IPR027417">
    <property type="entry name" value="P-loop_NTPase"/>
</dbReference>
<feature type="compositionally biased region" description="Low complexity" evidence="14">
    <location>
        <begin position="139"/>
        <end position="148"/>
    </location>
</feature>
<comment type="subunit">
    <text evidence="2">Homodimer.</text>
</comment>
<dbReference type="GO" id="GO:0016887">
    <property type="term" value="F:ATP hydrolysis activity"/>
    <property type="evidence" value="ECO:0007669"/>
    <property type="project" value="InterPro"/>
</dbReference>
<organism evidence="17 18">
    <name type="scientific">Hebeloma cylindrosporum</name>
    <dbReference type="NCBI Taxonomy" id="76867"/>
    <lineage>
        <taxon>Eukaryota</taxon>
        <taxon>Fungi</taxon>
        <taxon>Dikarya</taxon>
        <taxon>Basidiomycota</taxon>
        <taxon>Agaricomycotina</taxon>
        <taxon>Agaricomycetes</taxon>
        <taxon>Agaricomycetidae</taxon>
        <taxon>Agaricales</taxon>
        <taxon>Agaricineae</taxon>
        <taxon>Hymenogastraceae</taxon>
        <taxon>Hebeloma</taxon>
    </lineage>
</organism>
<dbReference type="PROSITE" id="PS50893">
    <property type="entry name" value="ABC_TRANSPORTER_2"/>
    <property type="match status" value="1"/>
</dbReference>
<evidence type="ECO:0000256" key="12">
    <source>
        <dbReference type="ARBA" id="ARBA00039906"/>
    </source>
</evidence>
<dbReference type="GO" id="GO:0006879">
    <property type="term" value="P:intracellular iron ion homeostasis"/>
    <property type="evidence" value="ECO:0007669"/>
    <property type="project" value="TreeGrafter"/>
</dbReference>
<dbReference type="Gene3D" id="1.20.1560.10">
    <property type="entry name" value="ABC transporter type 1, transmembrane domain"/>
    <property type="match status" value="1"/>
</dbReference>
<dbReference type="InterPro" id="IPR036640">
    <property type="entry name" value="ABC1_TM_sf"/>
</dbReference>
<reference evidence="17 18" key="1">
    <citation type="submission" date="2014-04" db="EMBL/GenBank/DDBJ databases">
        <authorList>
            <consortium name="DOE Joint Genome Institute"/>
            <person name="Kuo A."/>
            <person name="Gay G."/>
            <person name="Dore J."/>
            <person name="Kohler A."/>
            <person name="Nagy L.G."/>
            <person name="Floudas D."/>
            <person name="Copeland A."/>
            <person name="Barry K.W."/>
            <person name="Cichocki N."/>
            <person name="Veneault-Fourrey C."/>
            <person name="LaButti K."/>
            <person name="Lindquist E.A."/>
            <person name="Lipzen A."/>
            <person name="Lundell T."/>
            <person name="Morin E."/>
            <person name="Murat C."/>
            <person name="Sun H."/>
            <person name="Tunlid A."/>
            <person name="Henrissat B."/>
            <person name="Grigoriev I.V."/>
            <person name="Hibbett D.S."/>
            <person name="Martin F."/>
            <person name="Nordberg H.P."/>
            <person name="Cantor M.N."/>
            <person name="Hua S.X."/>
        </authorList>
    </citation>
    <scope>NUCLEOTIDE SEQUENCE [LARGE SCALE GENOMIC DNA]</scope>
    <source>
        <strain evidence="18">h7</strain>
    </source>
</reference>
<dbReference type="PROSITE" id="PS00211">
    <property type="entry name" value="ABC_TRANSPORTER_1"/>
    <property type="match status" value="1"/>
</dbReference>
<keyword evidence="9" id="KW-1133">Transmembrane helix</keyword>
<feature type="region of interest" description="Disordered" evidence="14">
    <location>
        <begin position="29"/>
        <end position="62"/>
    </location>
</feature>
<keyword evidence="5" id="KW-0547">Nucleotide-binding</keyword>
<keyword evidence="7" id="KW-0067">ATP-binding</keyword>
<dbReference type="PANTHER" id="PTHR24221">
    <property type="entry name" value="ATP-BINDING CASSETTE SUB-FAMILY B"/>
    <property type="match status" value="1"/>
</dbReference>
<feature type="compositionally biased region" description="Low complexity" evidence="14">
    <location>
        <begin position="43"/>
        <end position="55"/>
    </location>
</feature>
<dbReference type="GO" id="GO:0140359">
    <property type="term" value="F:ABC-type transporter activity"/>
    <property type="evidence" value="ECO:0007669"/>
    <property type="project" value="InterPro"/>
</dbReference>
<proteinExistence type="inferred from homology"/>
<dbReference type="GO" id="GO:0005743">
    <property type="term" value="C:mitochondrial inner membrane"/>
    <property type="evidence" value="ECO:0007669"/>
    <property type="project" value="UniProtKB-SubCell"/>
</dbReference>
<dbReference type="Pfam" id="PF00005">
    <property type="entry name" value="ABC_tran"/>
    <property type="match status" value="1"/>
</dbReference>
<feature type="compositionally biased region" description="Polar residues" evidence="14">
    <location>
        <begin position="125"/>
        <end position="134"/>
    </location>
</feature>
<dbReference type="AlphaFoldDB" id="A0A0C2XSH5"/>
<dbReference type="SUPFAM" id="SSF52540">
    <property type="entry name" value="P-loop containing nucleoside triphosphate hydrolases"/>
    <property type="match status" value="1"/>
</dbReference>
<accession>A0A0C2XSH5</accession>